<evidence type="ECO:0000259" key="5">
    <source>
        <dbReference type="Pfam" id="PF04542"/>
    </source>
</evidence>
<dbReference type="Gene3D" id="1.10.10.10">
    <property type="entry name" value="Winged helix-like DNA-binding domain superfamily/Winged helix DNA-binding domain"/>
    <property type="match status" value="1"/>
</dbReference>
<keyword evidence="2" id="KW-0805">Transcription regulation</keyword>
<reference evidence="7 8" key="2">
    <citation type="journal article" date="2016" name="Int. J. Syst. Evol. Microbiol.">
        <title>Vitellibacter aquimaris sp. nov., a marine bacterium isolated from seawater.</title>
        <authorList>
            <person name="Thevarajoo S."/>
            <person name="Selvaratnam C."/>
            <person name="Goh K.M."/>
            <person name="Hong K.W."/>
            <person name="Chan X.Y."/>
            <person name="Chan K.G."/>
            <person name="Chong C.S."/>
        </authorList>
    </citation>
    <scope>NUCLEOTIDE SEQUENCE [LARGE SCALE GENOMIC DNA]</scope>
    <source>
        <strain evidence="7 8">D-24</strain>
    </source>
</reference>
<dbReference type="EMBL" id="JRWG01000008">
    <property type="protein sequence ID" value="KXN98274.1"/>
    <property type="molecule type" value="Genomic_DNA"/>
</dbReference>
<dbReference type="SUPFAM" id="SSF88659">
    <property type="entry name" value="Sigma3 and sigma4 domains of RNA polymerase sigma factors"/>
    <property type="match status" value="1"/>
</dbReference>
<feature type="domain" description="RNA polymerase sigma factor 70 region 4 type 2" evidence="6">
    <location>
        <begin position="110"/>
        <end position="162"/>
    </location>
</feature>
<dbReference type="PANTHER" id="PTHR43133:SF46">
    <property type="entry name" value="RNA POLYMERASE SIGMA-70 FACTOR ECF SUBFAMILY"/>
    <property type="match status" value="1"/>
</dbReference>
<sequence>MKEPENVCNESIFNRLYEAHGKPVWRFIYYKCGDGAQADDLVQEAFIKLWQNCAKVTQEKAKSFLYTVCNNAFLNEVAHKKVVLKYAKAKPTKTNFQSPEFLMEEAQFHEKLKNSIENLTEAQRTAFLLNRIEGKKYAEIAEMLNISVKAVEKRMSKALATLRDEIGNI</sequence>
<keyword evidence="3" id="KW-0731">Sigma factor</keyword>
<dbReference type="OrthoDB" id="659855at2"/>
<protein>
    <submittedName>
        <fullName evidence="7">RNA polymerase sigma-70 factor</fullName>
    </submittedName>
</protein>
<organism evidence="7 8">
    <name type="scientific">Aequorivita aquimaris</name>
    <dbReference type="NCBI Taxonomy" id="1548749"/>
    <lineage>
        <taxon>Bacteria</taxon>
        <taxon>Pseudomonadati</taxon>
        <taxon>Bacteroidota</taxon>
        <taxon>Flavobacteriia</taxon>
        <taxon>Flavobacteriales</taxon>
        <taxon>Flavobacteriaceae</taxon>
        <taxon>Aequorivita</taxon>
    </lineage>
</organism>
<evidence type="ECO:0000313" key="7">
    <source>
        <dbReference type="EMBL" id="KXN98274.1"/>
    </source>
</evidence>
<comment type="caution">
    <text evidence="7">The sequence shown here is derived from an EMBL/GenBank/DDBJ whole genome shotgun (WGS) entry which is preliminary data.</text>
</comment>
<evidence type="ECO:0000259" key="6">
    <source>
        <dbReference type="Pfam" id="PF08281"/>
    </source>
</evidence>
<gene>
    <name evidence="7" type="ORF">LS48_11955</name>
</gene>
<reference evidence="8" key="1">
    <citation type="submission" date="2014-10" db="EMBL/GenBank/DDBJ databases">
        <title>Genome sequencing of Vitellibacter sp. D-24.</title>
        <authorList>
            <person name="Thevarajoo S."/>
            <person name="Selvaratnam C."/>
            <person name="Goh K.M."/>
            <person name="Chong C.S."/>
        </authorList>
    </citation>
    <scope>NUCLEOTIDE SEQUENCE [LARGE SCALE GENOMIC DNA]</scope>
    <source>
        <strain evidence="8">D-24</strain>
    </source>
</reference>
<accession>A0A137RFJ5</accession>
<dbReference type="InterPro" id="IPR007627">
    <property type="entry name" value="RNA_pol_sigma70_r2"/>
</dbReference>
<dbReference type="Gene3D" id="1.10.1740.10">
    <property type="match status" value="1"/>
</dbReference>
<dbReference type="STRING" id="1548749.LS48_11955"/>
<evidence type="ECO:0000313" key="8">
    <source>
        <dbReference type="Proteomes" id="UP000070138"/>
    </source>
</evidence>
<dbReference type="SUPFAM" id="SSF88946">
    <property type="entry name" value="Sigma2 domain of RNA polymerase sigma factors"/>
    <property type="match status" value="1"/>
</dbReference>
<evidence type="ECO:0000256" key="4">
    <source>
        <dbReference type="ARBA" id="ARBA00023163"/>
    </source>
</evidence>
<dbReference type="InterPro" id="IPR014284">
    <property type="entry name" value="RNA_pol_sigma-70_dom"/>
</dbReference>
<keyword evidence="8" id="KW-1185">Reference proteome</keyword>
<dbReference type="Pfam" id="PF04542">
    <property type="entry name" value="Sigma70_r2"/>
    <property type="match status" value="1"/>
</dbReference>
<proteinExistence type="inferred from homology"/>
<feature type="domain" description="RNA polymerase sigma-70 region 2" evidence="5">
    <location>
        <begin position="16"/>
        <end position="80"/>
    </location>
</feature>
<dbReference type="InterPro" id="IPR013249">
    <property type="entry name" value="RNA_pol_sigma70_r4_t2"/>
</dbReference>
<evidence type="ECO:0000256" key="1">
    <source>
        <dbReference type="ARBA" id="ARBA00010641"/>
    </source>
</evidence>
<name>A0A137RFJ5_9FLAO</name>
<dbReference type="PANTHER" id="PTHR43133">
    <property type="entry name" value="RNA POLYMERASE ECF-TYPE SIGMA FACTO"/>
    <property type="match status" value="1"/>
</dbReference>
<evidence type="ECO:0000256" key="3">
    <source>
        <dbReference type="ARBA" id="ARBA00023082"/>
    </source>
</evidence>
<evidence type="ECO:0000256" key="2">
    <source>
        <dbReference type="ARBA" id="ARBA00023015"/>
    </source>
</evidence>
<dbReference type="NCBIfam" id="TIGR02937">
    <property type="entry name" value="sigma70-ECF"/>
    <property type="match status" value="1"/>
</dbReference>
<dbReference type="InterPro" id="IPR036388">
    <property type="entry name" value="WH-like_DNA-bd_sf"/>
</dbReference>
<dbReference type="GO" id="GO:0006352">
    <property type="term" value="P:DNA-templated transcription initiation"/>
    <property type="evidence" value="ECO:0007669"/>
    <property type="project" value="InterPro"/>
</dbReference>
<dbReference type="Pfam" id="PF08281">
    <property type="entry name" value="Sigma70_r4_2"/>
    <property type="match status" value="1"/>
</dbReference>
<dbReference type="GO" id="GO:0016987">
    <property type="term" value="F:sigma factor activity"/>
    <property type="evidence" value="ECO:0007669"/>
    <property type="project" value="UniProtKB-KW"/>
</dbReference>
<dbReference type="InterPro" id="IPR039425">
    <property type="entry name" value="RNA_pol_sigma-70-like"/>
</dbReference>
<comment type="similarity">
    <text evidence="1">Belongs to the sigma-70 factor family. ECF subfamily.</text>
</comment>
<dbReference type="RefSeq" id="WP_062622750.1">
    <property type="nucleotide sequence ID" value="NZ_JRWG01000008.1"/>
</dbReference>
<dbReference type="InterPro" id="IPR013324">
    <property type="entry name" value="RNA_pol_sigma_r3/r4-like"/>
</dbReference>
<dbReference type="Proteomes" id="UP000070138">
    <property type="component" value="Unassembled WGS sequence"/>
</dbReference>
<dbReference type="CDD" id="cd06171">
    <property type="entry name" value="Sigma70_r4"/>
    <property type="match status" value="1"/>
</dbReference>
<keyword evidence="4" id="KW-0804">Transcription</keyword>
<dbReference type="GO" id="GO:0003677">
    <property type="term" value="F:DNA binding"/>
    <property type="evidence" value="ECO:0007669"/>
    <property type="project" value="InterPro"/>
</dbReference>
<dbReference type="InterPro" id="IPR013325">
    <property type="entry name" value="RNA_pol_sigma_r2"/>
</dbReference>
<dbReference type="AlphaFoldDB" id="A0A137RFJ5"/>